<keyword evidence="2" id="KW-1185">Reference proteome</keyword>
<dbReference type="Proteomes" id="UP001396334">
    <property type="component" value="Unassembled WGS sequence"/>
</dbReference>
<gene>
    <name evidence="1" type="ORF">V6N11_055108</name>
</gene>
<comment type="caution">
    <text evidence="1">The sequence shown here is derived from an EMBL/GenBank/DDBJ whole genome shotgun (WGS) entry which is preliminary data.</text>
</comment>
<organism evidence="1 2">
    <name type="scientific">Hibiscus sabdariffa</name>
    <name type="common">roselle</name>
    <dbReference type="NCBI Taxonomy" id="183260"/>
    <lineage>
        <taxon>Eukaryota</taxon>
        <taxon>Viridiplantae</taxon>
        <taxon>Streptophyta</taxon>
        <taxon>Embryophyta</taxon>
        <taxon>Tracheophyta</taxon>
        <taxon>Spermatophyta</taxon>
        <taxon>Magnoliopsida</taxon>
        <taxon>eudicotyledons</taxon>
        <taxon>Gunneridae</taxon>
        <taxon>Pentapetalae</taxon>
        <taxon>rosids</taxon>
        <taxon>malvids</taxon>
        <taxon>Malvales</taxon>
        <taxon>Malvaceae</taxon>
        <taxon>Malvoideae</taxon>
        <taxon>Hibiscus</taxon>
    </lineage>
</organism>
<accession>A0ABR1ZQB7</accession>
<name>A0ABR1ZQB7_9ROSI</name>
<protein>
    <submittedName>
        <fullName evidence="1">Uncharacterized protein</fullName>
    </submittedName>
</protein>
<dbReference type="EMBL" id="JBBPBN010000740">
    <property type="protein sequence ID" value="KAK8482772.1"/>
    <property type="molecule type" value="Genomic_DNA"/>
</dbReference>
<evidence type="ECO:0000313" key="1">
    <source>
        <dbReference type="EMBL" id="KAK8482772.1"/>
    </source>
</evidence>
<proteinExistence type="predicted"/>
<reference evidence="1 2" key="1">
    <citation type="journal article" date="2024" name="G3 (Bethesda)">
        <title>Genome assembly of Hibiscus sabdariffa L. provides insights into metabolisms of medicinal natural products.</title>
        <authorList>
            <person name="Kim T."/>
        </authorList>
    </citation>
    <scope>NUCLEOTIDE SEQUENCE [LARGE SCALE GENOMIC DNA]</scope>
    <source>
        <strain evidence="1">TK-2024</strain>
        <tissue evidence="1">Old leaves</tissue>
    </source>
</reference>
<evidence type="ECO:0000313" key="2">
    <source>
        <dbReference type="Proteomes" id="UP001396334"/>
    </source>
</evidence>
<sequence length="85" mass="9642">MNSIQSRFSYSARAMVDTGRAPRDEATSIQGKTLPTSTRIRVRGQEWAAKAFYFPFGELDYLRSSRSHLSPSIEELKEDELQLSA</sequence>